<dbReference type="GO" id="GO:0043683">
    <property type="term" value="P:type IV pilus assembly"/>
    <property type="evidence" value="ECO:0007669"/>
    <property type="project" value="InterPro"/>
</dbReference>
<evidence type="ECO:0000313" key="1">
    <source>
        <dbReference type="EMBL" id="MDP9926465.1"/>
    </source>
</evidence>
<dbReference type="InterPro" id="IPR012902">
    <property type="entry name" value="N_methyl_site"/>
</dbReference>
<organism evidence="1 2">
    <name type="scientific">Variovorax boronicumulans</name>
    <dbReference type="NCBI Taxonomy" id="436515"/>
    <lineage>
        <taxon>Bacteria</taxon>
        <taxon>Pseudomonadati</taxon>
        <taxon>Pseudomonadota</taxon>
        <taxon>Betaproteobacteria</taxon>
        <taxon>Burkholderiales</taxon>
        <taxon>Comamonadaceae</taxon>
        <taxon>Variovorax</taxon>
    </lineage>
</organism>
<dbReference type="InterPro" id="IPR032092">
    <property type="entry name" value="PilW"/>
</dbReference>
<protein>
    <submittedName>
        <fullName evidence="1">Type IV pilus assembly protein PilW</fullName>
    </submittedName>
</protein>
<comment type="caution">
    <text evidence="1">The sequence shown here is derived from an EMBL/GenBank/DDBJ whole genome shotgun (WGS) entry which is preliminary data.</text>
</comment>
<dbReference type="InterPro" id="IPR045584">
    <property type="entry name" value="Pilin-like"/>
</dbReference>
<dbReference type="Pfam" id="PF07963">
    <property type="entry name" value="N_methyl"/>
    <property type="match status" value="1"/>
</dbReference>
<dbReference type="Gene3D" id="3.30.700.10">
    <property type="entry name" value="Glycoprotein, Type 4 Pilin"/>
    <property type="match status" value="1"/>
</dbReference>
<proteinExistence type="predicted"/>
<dbReference type="NCBIfam" id="TIGR02532">
    <property type="entry name" value="IV_pilin_GFxxxE"/>
    <property type="match status" value="1"/>
</dbReference>
<dbReference type="SUPFAM" id="SSF54523">
    <property type="entry name" value="Pili subunits"/>
    <property type="match status" value="1"/>
</dbReference>
<evidence type="ECO:0000313" key="2">
    <source>
        <dbReference type="Proteomes" id="UP001244295"/>
    </source>
</evidence>
<dbReference type="RefSeq" id="WP_307638176.1">
    <property type="nucleotide sequence ID" value="NZ_JAUSRR010000011.1"/>
</dbReference>
<reference evidence="1" key="1">
    <citation type="submission" date="2023-07" db="EMBL/GenBank/DDBJ databases">
        <title>Sorghum-associated microbial communities from plants grown in Nebraska, USA.</title>
        <authorList>
            <person name="Schachtman D."/>
        </authorList>
    </citation>
    <scope>NUCLEOTIDE SEQUENCE</scope>
    <source>
        <strain evidence="1">DS2795</strain>
    </source>
</reference>
<accession>A0AAW8E4E8</accession>
<dbReference type="EMBL" id="JAUSRR010000011">
    <property type="protein sequence ID" value="MDP9926465.1"/>
    <property type="molecule type" value="Genomic_DNA"/>
</dbReference>
<dbReference type="PROSITE" id="PS00409">
    <property type="entry name" value="PROKAR_NTER_METHYL"/>
    <property type="match status" value="1"/>
</dbReference>
<name>A0AAW8E4E8_9BURK</name>
<dbReference type="Proteomes" id="UP001244295">
    <property type="component" value="Unassembled WGS sequence"/>
</dbReference>
<dbReference type="Pfam" id="PF16074">
    <property type="entry name" value="PilW"/>
    <property type="match status" value="1"/>
</dbReference>
<gene>
    <name evidence="1" type="ORF">J2W25_005514</name>
</gene>
<dbReference type="AlphaFoldDB" id="A0AAW8E4E8"/>
<sequence>MSTAPMVPRRMRHPARGFTLIELMVALTIGLVILAAALSVFATSSRSSQLSELETQLNEDGILALNLVQQQLKQAGYSQQRIPSSGATVMGNYAGPAVRGCDGGFTDAGAAFDKLACTKGDGSDAIAIRYEATTDNTMPQLTDPTLATNCLGNAINPLTPSQVEPPPTPAPGMPPPAAYALADNRYLVTGAGTAPMLSCRGMEKRNTGNAIGLSQPLLANVEHMQVLYGVASRPSAELAATYDPLRHQIVDYLDATHVDDLPVTGTLSDNTEDRWGRVLSVRVCLLMRSERPVRDVPEGGMAYKQCDNTDETGTDGYLRRTYTTTVLLRNRVIAP</sequence>